<sequence length="485" mass="57015">MAIKLKGIINSKLGNICLRGEARIKDLIKVSEPDKSYQREADSQHLEKLKLYIQKEVENRYFPELTFALKIADFELFNAKLIDSKSSKLDISESVSIFIKKVKSVKATRASEEFEFFTLYIRDNHTPLFRIDGNHRLEAAREEIGSMVVSFTIIIFNNENYEKTAPIIFNNINYKQLPISKEQNIKRIIEGKYKNHYIYNDEDLIREFEDYYPMIRKLGRIDFNKDWIDEKVQKEPYETTHDILEEAYKNSQLHKLSDKKIKNAIDRVISCFDFCKDDNLLNKGVLVAGIRTFLESNCSPQRLEVYKNWVLKQNLLNIYVKGKEIYKIFSEYLKTLTHTIFVSMPFNYESRIENPYNSLQNVVGKINSEYDINLKLLRIDRKPKVNANNIPKDVLDGIKECGLLIANLSDDEQQNINGNVYHEIGYAMGLEQSEDKTKRIKLIKHKKTELVGFNIKPYRYLEYGDNMEDFERDMKQELLDFYGLV</sequence>
<dbReference type="EMBL" id="CP022375">
    <property type="protein sequence ID" value="AXH29614.1"/>
    <property type="molecule type" value="Genomic_DNA"/>
</dbReference>
<proteinExistence type="predicted"/>
<dbReference type="RefSeq" id="WP_071628896.1">
    <property type="nucleotide sequence ID" value="NZ_CP022375.1"/>
</dbReference>
<gene>
    <name evidence="1" type="ORF">CGC43_02980</name>
</gene>
<keyword evidence="2" id="KW-1185">Reference proteome</keyword>
<protein>
    <submittedName>
        <fullName evidence="1">Uncharacterized protein</fullName>
    </submittedName>
</protein>
<name>A0A345JQL8_9GAMM</name>
<accession>A0A345JQL8</accession>
<evidence type="ECO:0000313" key="1">
    <source>
        <dbReference type="EMBL" id="AXH29614.1"/>
    </source>
</evidence>
<dbReference type="AlphaFoldDB" id="A0A345JQL8"/>
<evidence type="ECO:0000313" key="2">
    <source>
        <dbReference type="Proteomes" id="UP000253862"/>
    </source>
</evidence>
<dbReference type="KEGG" id="foo:CGC45_02965"/>
<dbReference type="OrthoDB" id="9816036at2"/>
<reference evidence="1 2" key="1">
    <citation type="submission" date="2017-07" db="EMBL/GenBank/DDBJ databases">
        <title>Complete genome sequences and comparative analysis of the novel pathogen Francisella opportunistica.</title>
        <authorList>
            <person name="Dietrich E.A."/>
            <person name="Kingry L.C."/>
            <person name="Petersen J.M."/>
        </authorList>
    </citation>
    <scope>NUCLEOTIDE SEQUENCE [LARGE SCALE GENOMIC DNA]</scope>
    <source>
        <strain evidence="1 2">14-2155</strain>
    </source>
</reference>
<organism evidence="1 2">
    <name type="scientific">Francisella opportunistica</name>
    <dbReference type="NCBI Taxonomy" id="2016517"/>
    <lineage>
        <taxon>Bacteria</taxon>
        <taxon>Pseudomonadati</taxon>
        <taxon>Pseudomonadota</taxon>
        <taxon>Gammaproteobacteria</taxon>
        <taxon>Thiotrichales</taxon>
        <taxon>Francisellaceae</taxon>
        <taxon>Francisella</taxon>
    </lineage>
</organism>
<dbReference type="Proteomes" id="UP000253862">
    <property type="component" value="Chromosome"/>
</dbReference>